<feature type="compositionally biased region" description="Polar residues" evidence="1">
    <location>
        <begin position="1"/>
        <end position="13"/>
    </location>
</feature>
<reference evidence="2" key="2">
    <citation type="submission" date="2021-10" db="EMBL/GenBank/DDBJ databases">
        <title>Phylogenomics reveals ancestral predisposition of the termite-cultivated fungus Termitomyces towards a domesticated lifestyle.</title>
        <authorList>
            <person name="Auxier B."/>
            <person name="Grum-Grzhimaylo A."/>
            <person name="Cardenas M.E."/>
            <person name="Lodge J.D."/>
            <person name="Laessoe T."/>
            <person name="Pedersen O."/>
            <person name="Smith M.E."/>
            <person name="Kuyper T.W."/>
            <person name="Franco-Molano E.A."/>
            <person name="Baroni T.J."/>
            <person name="Aanen D.K."/>
        </authorList>
    </citation>
    <scope>NUCLEOTIDE SEQUENCE</scope>
    <source>
        <strain evidence="2">AP01</strain>
        <tissue evidence="2">Mycelium</tissue>
    </source>
</reference>
<comment type="caution">
    <text evidence="2">The sequence shown here is derived from an EMBL/GenBank/DDBJ whole genome shotgun (WGS) entry which is preliminary data.</text>
</comment>
<sequence>MIYSHTFGNSSGQEFLDVGPGPSHGVLQSNDQRFTGYSSSRLGYPHAFRADTYRLYPGYLLG</sequence>
<accession>A0A9P7KHP6</accession>
<dbReference type="EMBL" id="JABCKV010000005">
    <property type="protein sequence ID" value="KAG5647956.1"/>
    <property type="molecule type" value="Genomic_DNA"/>
</dbReference>
<proteinExistence type="predicted"/>
<evidence type="ECO:0000313" key="2">
    <source>
        <dbReference type="EMBL" id="KAG5647956.1"/>
    </source>
</evidence>
<gene>
    <name evidence="2" type="ORF">DXG03_006990</name>
</gene>
<reference evidence="2" key="1">
    <citation type="submission" date="2020-07" db="EMBL/GenBank/DDBJ databases">
        <authorList>
            <person name="Nieuwenhuis M."/>
            <person name="Van De Peppel L.J.J."/>
        </authorList>
    </citation>
    <scope>NUCLEOTIDE SEQUENCE</scope>
    <source>
        <strain evidence="2">AP01</strain>
        <tissue evidence="2">Mycelium</tissue>
    </source>
</reference>
<evidence type="ECO:0000313" key="3">
    <source>
        <dbReference type="Proteomes" id="UP000775547"/>
    </source>
</evidence>
<feature type="region of interest" description="Disordered" evidence="1">
    <location>
        <begin position="1"/>
        <end position="31"/>
    </location>
</feature>
<dbReference type="AlphaFoldDB" id="A0A9P7KHP6"/>
<dbReference type="Proteomes" id="UP000775547">
    <property type="component" value="Unassembled WGS sequence"/>
</dbReference>
<keyword evidence="3" id="KW-1185">Reference proteome</keyword>
<name>A0A9P7KHP6_9AGAR</name>
<protein>
    <submittedName>
        <fullName evidence="2">Uncharacterized protein</fullName>
    </submittedName>
</protein>
<organism evidence="2 3">
    <name type="scientific">Asterophora parasitica</name>
    <dbReference type="NCBI Taxonomy" id="117018"/>
    <lineage>
        <taxon>Eukaryota</taxon>
        <taxon>Fungi</taxon>
        <taxon>Dikarya</taxon>
        <taxon>Basidiomycota</taxon>
        <taxon>Agaricomycotina</taxon>
        <taxon>Agaricomycetes</taxon>
        <taxon>Agaricomycetidae</taxon>
        <taxon>Agaricales</taxon>
        <taxon>Tricholomatineae</taxon>
        <taxon>Lyophyllaceae</taxon>
        <taxon>Asterophora</taxon>
    </lineage>
</organism>
<evidence type="ECO:0000256" key="1">
    <source>
        <dbReference type="SAM" id="MobiDB-lite"/>
    </source>
</evidence>